<evidence type="ECO:0000313" key="3">
    <source>
        <dbReference type="Proteomes" id="UP001232063"/>
    </source>
</evidence>
<dbReference type="Pfam" id="PF13785">
    <property type="entry name" value="DUF4178"/>
    <property type="match status" value="1"/>
</dbReference>
<evidence type="ECO:0000313" key="2">
    <source>
        <dbReference type="EMBL" id="MDJ1503959.1"/>
    </source>
</evidence>
<organism evidence="2 3">
    <name type="scientific">Xanthocytophaga agilis</name>
    <dbReference type="NCBI Taxonomy" id="3048010"/>
    <lineage>
        <taxon>Bacteria</taxon>
        <taxon>Pseudomonadati</taxon>
        <taxon>Bacteroidota</taxon>
        <taxon>Cytophagia</taxon>
        <taxon>Cytophagales</taxon>
        <taxon>Rhodocytophagaceae</taxon>
        <taxon>Xanthocytophaga</taxon>
    </lineage>
</organism>
<dbReference type="RefSeq" id="WP_314514763.1">
    <property type="nucleotide sequence ID" value="NZ_JASJOU010000010.1"/>
</dbReference>
<proteinExistence type="predicted"/>
<name>A0AAE3R9P3_9BACT</name>
<sequence length="203" mass="22721">MPLPPLNCPSCGAMLELKYRHSKMVVCKYCGQTSYLNVDSLFTVGSPIVLVDYGSVLSVGKRGKIKNKPFEVVGRLRFDYEDGFWDEWLLIMDNEAEIWLQEDEGEFVLFRKKNLSDPPQYTSLVVGSITAIETDDVFLTEKNKAVINGGEGELPFQVVAGEKADYVDGIVVGKKLIASLEYMPDGVVYNVAEPLTMKDFLFN</sequence>
<keyword evidence="3" id="KW-1185">Reference proteome</keyword>
<dbReference type="Proteomes" id="UP001232063">
    <property type="component" value="Unassembled WGS sequence"/>
</dbReference>
<dbReference type="InterPro" id="IPR025235">
    <property type="entry name" value="DUF4178"/>
</dbReference>
<accession>A0AAE3R9P3</accession>
<reference evidence="2" key="1">
    <citation type="submission" date="2023-05" db="EMBL/GenBank/DDBJ databases">
        <authorList>
            <person name="Zhang X."/>
        </authorList>
    </citation>
    <scope>NUCLEOTIDE SEQUENCE</scope>
    <source>
        <strain evidence="2">BD1B2-1</strain>
    </source>
</reference>
<feature type="domain" description="DUF4178" evidence="1">
    <location>
        <begin position="59"/>
        <end position="168"/>
    </location>
</feature>
<protein>
    <submittedName>
        <fullName evidence="2">DUF4178 domain-containing protein</fullName>
    </submittedName>
</protein>
<evidence type="ECO:0000259" key="1">
    <source>
        <dbReference type="Pfam" id="PF13785"/>
    </source>
</evidence>
<comment type="caution">
    <text evidence="2">The sequence shown here is derived from an EMBL/GenBank/DDBJ whole genome shotgun (WGS) entry which is preliminary data.</text>
</comment>
<dbReference type="EMBL" id="JASJOU010000010">
    <property type="protein sequence ID" value="MDJ1503959.1"/>
    <property type="molecule type" value="Genomic_DNA"/>
</dbReference>
<gene>
    <name evidence="2" type="ORF">QNI22_25065</name>
</gene>
<dbReference type="AlphaFoldDB" id="A0AAE3R9P3"/>